<dbReference type="SUPFAM" id="SSF55464">
    <property type="entry name" value="Origin of replication-binding domain, RBD-like"/>
    <property type="match status" value="1"/>
</dbReference>
<accession>A0A951P8U5</accession>
<proteinExistence type="predicted"/>
<reference evidence="2" key="2">
    <citation type="journal article" date="2022" name="Microbiol. Resour. Announc.">
        <title>Metagenome Sequencing to Explore Phylogenomics of Terrestrial Cyanobacteria.</title>
        <authorList>
            <person name="Ward R.D."/>
            <person name="Stajich J.E."/>
            <person name="Johansen J.R."/>
            <person name="Huntemann M."/>
            <person name="Clum A."/>
            <person name="Foster B."/>
            <person name="Foster B."/>
            <person name="Roux S."/>
            <person name="Palaniappan K."/>
            <person name="Varghese N."/>
            <person name="Mukherjee S."/>
            <person name="Reddy T.B.K."/>
            <person name="Daum C."/>
            <person name="Copeland A."/>
            <person name="Chen I.A."/>
            <person name="Ivanova N.N."/>
            <person name="Kyrpides N.C."/>
            <person name="Shapiro N."/>
            <person name="Eloe-Fadrosh E.A."/>
            <person name="Pietrasiak N."/>
        </authorList>
    </citation>
    <scope>NUCLEOTIDE SEQUENCE</scope>
    <source>
        <strain evidence="2">GSE-TBD4-15B</strain>
    </source>
</reference>
<reference evidence="2" key="1">
    <citation type="submission" date="2021-05" db="EMBL/GenBank/DDBJ databases">
        <authorList>
            <person name="Pietrasiak N."/>
            <person name="Ward R."/>
            <person name="Stajich J.E."/>
            <person name="Kurbessoian T."/>
        </authorList>
    </citation>
    <scope>NUCLEOTIDE SEQUENCE</scope>
    <source>
        <strain evidence="2">GSE-TBD4-15B</strain>
    </source>
</reference>
<comment type="caution">
    <text evidence="2">The sequence shown here is derived from an EMBL/GenBank/DDBJ whole genome shotgun (WGS) entry which is preliminary data.</text>
</comment>
<organism evidence="2 3">
    <name type="scientific">Pegethrix bostrychoides GSE-TBD4-15B</name>
    <dbReference type="NCBI Taxonomy" id="2839662"/>
    <lineage>
        <taxon>Bacteria</taxon>
        <taxon>Bacillati</taxon>
        <taxon>Cyanobacteriota</taxon>
        <taxon>Cyanophyceae</taxon>
        <taxon>Oculatellales</taxon>
        <taxon>Oculatellaceae</taxon>
        <taxon>Pegethrix</taxon>
    </lineage>
</organism>
<gene>
    <name evidence="2" type="ORF">KME07_06535</name>
</gene>
<dbReference type="Pfam" id="PF08751">
    <property type="entry name" value="TrwC"/>
    <property type="match status" value="1"/>
</dbReference>
<evidence type="ECO:0000259" key="1">
    <source>
        <dbReference type="Pfam" id="PF08751"/>
    </source>
</evidence>
<dbReference type="Proteomes" id="UP000707356">
    <property type="component" value="Unassembled WGS sequence"/>
</dbReference>
<dbReference type="InterPro" id="IPR014862">
    <property type="entry name" value="TrwC"/>
</dbReference>
<dbReference type="EMBL" id="JAHHHV010000030">
    <property type="protein sequence ID" value="MBW4465082.1"/>
    <property type="molecule type" value="Genomic_DNA"/>
</dbReference>
<evidence type="ECO:0000313" key="2">
    <source>
        <dbReference type="EMBL" id="MBW4465082.1"/>
    </source>
</evidence>
<name>A0A951P8U5_9CYAN</name>
<evidence type="ECO:0000313" key="3">
    <source>
        <dbReference type="Proteomes" id="UP000707356"/>
    </source>
</evidence>
<dbReference type="AlphaFoldDB" id="A0A951P8U5"/>
<protein>
    <submittedName>
        <fullName evidence="2">Relaxase domain-containing protein</fullName>
    </submittedName>
</protein>
<feature type="domain" description="TrwC relaxase" evidence="1">
    <location>
        <begin position="27"/>
        <end position="152"/>
    </location>
</feature>
<sequence length="164" mass="18162">MAASVQILNGKNGKYHTGGIQSNENQLGELEGSFFGTGAEKLLLDEAIKQNDKRFSELLNGINPENLEQLRQVRSFPYTDQDGNLKTRKAVTAYDITLSPPKSYSELWATSDPDIRLKLEEIHQKAVKEVATYVQDNLVLSRGQKGGGAEKVAPIFCKFSALNF</sequence>